<reference evidence="5 6" key="1">
    <citation type="submission" date="2019-11" db="EMBL/GenBank/DDBJ databases">
        <authorList>
            <person name="Li X.-J."/>
            <person name="Feng X.-M."/>
        </authorList>
    </citation>
    <scope>NUCLEOTIDE SEQUENCE [LARGE SCALE GENOMIC DNA]</scope>
    <source>
        <strain evidence="5 6">XMNu-373</strain>
    </source>
</reference>
<comment type="catalytic activity">
    <reaction evidence="2">
        <text>D-mannitol 1-phosphate + NAD(+) = beta-D-fructose 6-phosphate + NADH + H(+)</text>
        <dbReference type="Rhea" id="RHEA:19661"/>
        <dbReference type="ChEBI" id="CHEBI:15378"/>
        <dbReference type="ChEBI" id="CHEBI:57540"/>
        <dbReference type="ChEBI" id="CHEBI:57634"/>
        <dbReference type="ChEBI" id="CHEBI:57945"/>
        <dbReference type="ChEBI" id="CHEBI:61381"/>
        <dbReference type="EC" id="1.1.1.17"/>
    </reaction>
</comment>
<dbReference type="Pfam" id="PF08125">
    <property type="entry name" value="Mannitol_dh_C"/>
    <property type="match status" value="1"/>
</dbReference>
<dbReference type="InterPro" id="IPR000669">
    <property type="entry name" value="Mannitol_DH"/>
</dbReference>
<dbReference type="InterPro" id="IPR036291">
    <property type="entry name" value="NAD(P)-bd_dom_sf"/>
</dbReference>
<gene>
    <name evidence="5" type="ORF">F7O44_13750</name>
</gene>
<feature type="domain" description="Mannitol dehydrogenase N-terminal" evidence="3">
    <location>
        <begin position="31"/>
        <end position="278"/>
    </location>
</feature>
<dbReference type="InterPro" id="IPR013328">
    <property type="entry name" value="6PGD_dom2"/>
</dbReference>
<dbReference type="Gene3D" id="3.40.50.720">
    <property type="entry name" value="NAD(P)-binding Rossmann-like Domain"/>
    <property type="match status" value="1"/>
</dbReference>
<dbReference type="EMBL" id="WLZY01000004">
    <property type="protein sequence ID" value="NDL58138.1"/>
    <property type="molecule type" value="Genomic_DNA"/>
</dbReference>
<organism evidence="5 6">
    <name type="scientific">Phytoactinopolyspora mesophila</name>
    <dbReference type="NCBI Taxonomy" id="2650750"/>
    <lineage>
        <taxon>Bacteria</taxon>
        <taxon>Bacillati</taxon>
        <taxon>Actinomycetota</taxon>
        <taxon>Actinomycetes</taxon>
        <taxon>Jiangellales</taxon>
        <taxon>Jiangellaceae</taxon>
        <taxon>Phytoactinopolyspora</taxon>
    </lineage>
</organism>
<dbReference type="Proteomes" id="UP000460435">
    <property type="component" value="Unassembled WGS sequence"/>
</dbReference>
<comment type="caution">
    <text evidence="5">The sequence shown here is derived from an EMBL/GenBank/DDBJ whole genome shotgun (WGS) entry which is preliminary data.</text>
</comment>
<feature type="domain" description="Mannitol dehydrogenase C-terminal" evidence="4">
    <location>
        <begin position="287"/>
        <end position="478"/>
    </location>
</feature>
<dbReference type="PRINTS" id="PR00084">
    <property type="entry name" value="MTLDHDRGNASE"/>
</dbReference>
<name>A0A7K3M6U8_9ACTN</name>
<dbReference type="InterPro" id="IPR013118">
    <property type="entry name" value="Mannitol_DH_C"/>
</dbReference>
<dbReference type="PANTHER" id="PTHR43362">
    <property type="entry name" value="MANNITOL DEHYDROGENASE DSF1-RELATED"/>
    <property type="match status" value="1"/>
</dbReference>
<accession>A0A7K3M6U8</accession>
<evidence type="ECO:0000313" key="5">
    <source>
        <dbReference type="EMBL" id="NDL58138.1"/>
    </source>
</evidence>
<dbReference type="SUPFAM" id="SSF48179">
    <property type="entry name" value="6-phosphogluconate dehydrogenase C-terminal domain-like"/>
    <property type="match status" value="1"/>
</dbReference>
<dbReference type="SUPFAM" id="SSF51735">
    <property type="entry name" value="NAD(P)-binding Rossmann-fold domains"/>
    <property type="match status" value="1"/>
</dbReference>
<protein>
    <submittedName>
        <fullName evidence="5">Mannitol dehydrogenase family protein</fullName>
    </submittedName>
</protein>
<evidence type="ECO:0000313" key="6">
    <source>
        <dbReference type="Proteomes" id="UP000460435"/>
    </source>
</evidence>
<dbReference type="PANTHER" id="PTHR43362:SF1">
    <property type="entry name" value="MANNITOL DEHYDROGENASE 2-RELATED"/>
    <property type="match status" value="1"/>
</dbReference>
<keyword evidence="1" id="KW-0560">Oxidoreductase</keyword>
<dbReference type="GO" id="GO:0008926">
    <property type="term" value="F:mannitol-1-phosphate 5-dehydrogenase activity"/>
    <property type="evidence" value="ECO:0007669"/>
    <property type="project" value="UniProtKB-EC"/>
</dbReference>
<evidence type="ECO:0000259" key="3">
    <source>
        <dbReference type="Pfam" id="PF01232"/>
    </source>
</evidence>
<dbReference type="InterPro" id="IPR008927">
    <property type="entry name" value="6-PGluconate_DH-like_C_sf"/>
</dbReference>
<keyword evidence="6" id="KW-1185">Reference proteome</keyword>
<evidence type="ECO:0000256" key="2">
    <source>
        <dbReference type="ARBA" id="ARBA00048615"/>
    </source>
</evidence>
<dbReference type="InterPro" id="IPR050988">
    <property type="entry name" value="Mannitol_DH/Oxidoreductase"/>
</dbReference>
<proteinExistence type="predicted"/>
<sequence length="491" mass="52809">MPAPQLSLATLGSVPTAARPAYDPRDLRIGLVHLGAGAFFRAHQACYTHAVAAAGDSNWGIMATSQRSPEVADQLSAQDGLYSVLERPTRGAPKIDVVGVIRRTACAAREPEDIVAALADPAVHVVTLTVTEKGYRAVGGRLHVDSDVEADLLGRPPATVVGQLVRGLQRRAAAGAGPITLISCDNLSDNGTILRQLVRDFAERLTGPGTDILQDFIERHTTFPSTMVDRIVPATADSDRAEVQRLLSGVRDDAAVVAEPFSQWVIADEFGGPRPSWEAAGAILTTDVAGYERVKLRLLNATHSLIAYLGALAGYRTIAEALADARIEQAARQLIDDDQLPTIVAPDGLDLIDYRESVLDRFANPALGHRTAQVAMDGSQKLPQRVLSAVRERRAHGVVPSMAALLVAAWMRFLIGRDDNGDALQVSDPMAERLTPMLTRAAPDRDVVREVFAVHEIFGADLADDTDLMDAVAYWFDALRRHGVEQTLKGA</sequence>
<dbReference type="Pfam" id="PF01232">
    <property type="entry name" value="Mannitol_dh"/>
    <property type="match status" value="1"/>
</dbReference>
<dbReference type="AlphaFoldDB" id="A0A7K3M6U8"/>
<evidence type="ECO:0000256" key="1">
    <source>
        <dbReference type="ARBA" id="ARBA00023002"/>
    </source>
</evidence>
<evidence type="ECO:0000259" key="4">
    <source>
        <dbReference type="Pfam" id="PF08125"/>
    </source>
</evidence>
<dbReference type="InterPro" id="IPR013131">
    <property type="entry name" value="Mannitol_DH_N"/>
</dbReference>
<dbReference type="Gene3D" id="1.10.1040.10">
    <property type="entry name" value="N-(1-d-carboxylethyl)-l-norvaline Dehydrogenase, domain 2"/>
    <property type="match status" value="1"/>
</dbReference>
<dbReference type="RefSeq" id="WP_162450820.1">
    <property type="nucleotide sequence ID" value="NZ_WLZY01000004.1"/>
</dbReference>